<feature type="compositionally biased region" description="Basic and acidic residues" evidence="1">
    <location>
        <begin position="209"/>
        <end position="219"/>
    </location>
</feature>
<evidence type="ECO:0000313" key="4">
    <source>
        <dbReference type="EMBL" id="KKB35527.1"/>
    </source>
</evidence>
<keyword evidence="4" id="KW-0067">ATP-binding</keyword>
<dbReference type="PANTHER" id="PTHR43038">
    <property type="entry name" value="ATP-BINDING CASSETTE, SUB-FAMILY H, MEMBER 1"/>
    <property type="match status" value="1"/>
</dbReference>
<dbReference type="GO" id="GO:0003677">
    <property type="term" value="F:DNA binding"/>
    <property type="evidence" value="ECO:0007669"/>
    <property type="project" value="InterPro"/>
</dbReference>
<feature type="domain" description="ABC transporter" evidence="2">
    <location>
        <begin position="4"/>
        <end position="228"/>
    </location>
</feature>
<dbReference type="RefSeq" id="WP_039235810.1">
    <property type="nucleotide sequence ID" value="NZ_JWIQ02000023.1"/>
</dbReference>
<evidence type="ECO:0000259" key="2">
    <source>
        <dbReference type="PROSITE" id="PS50893"/>
    </source>
</evidence>
<dbReference type="PIRSF" id="PIRSF036612">
    <property type="entry name" value="ABC_ATP_LytTR"/>
    <property type="match status" value="1"/>
</dbReference>
<accession>A0A0F5HRX2</accession>
<organism evidence="4 5">
    <name type="scientific">Bacillus thermotolerans</name>
    <name type="common">Quasibacillus thermotolerans</name>
    <dbReference type="NCBI Taxonomy" id="1221996"/>
    <lineage>
        <taxon>Bacteria</taxon>
        <taxon>Bacillati</taxon>
        <taxon>Bacillota</taxon>
        <taxon>Bacilli</taxon>
        <taxon>Bacillales</taxon>
        <taxon>Bacillaceae</taxon>
        <taxon>Bacillus</taxon>
    </lineage>
</organism>
<dbReference type="GO" id="GO:0005524">
    <property type="term" value="F:ATP binding"/>
    <property type="evidence" value="ECO:0007669"/>
    <property type="project" value="UniProtKB-KW"/>
</dbReference>
<dbReference type="GO" id="GO:0016887">
    <property type="term" value="F:ATP hydrolysis activity"/>
    <property type="evidence" value="ECO:0007669"/>
    <property type="project" value="InterPro"/>
</dbReference>
<sequence length="365" mass="41435">MAILSIRHVEKSIGNTIIFPTFDLDIRAGEVVAVQCNAEAGAQLISMIMGKVPLSNGEIFFGDLALNQNYKKLSSRLGIFLLNDPPYDRLTPREYLRFFKQLYGSNIDVDGLLQRVGLAEKRLTKISKLTFSEKKRLQLAKVVLHQPDLVIMEEPDQNIDIESRMILQKVLEEASREGKAVLITTSNYESALSMTNHVYRLNEEGLKKIEVTDETEKPEGQYTDQEANEEAGAPQAVHSKEETERSPLLSNKQIRFEKIPAKINDKMILFDPPEIDFIESNEGISHLHVKGEVFPCSITLNELTDRLRPFGFFRCHRSYIVNLQKVREVITWSKNSYSLILEDAKKSSVPLSKGKLNELKETLGI</sequence>
<dbReference type="Pfam" id="PF04397">
    <property type="entry name" value="LytTR"/>
    <property type="match status" value="1"/>
</dbReference>
<dbReference type="EMBL" id="JWIR02000071">
    <property type="protein sequence ID" value="KKB35527.1"/>
    <property type="molecule type" value="Genomic_DNA"/>
</dbReference>
<name>A0A0F5HRX2_BACTR</name>
<dbReference type="OrthoDB" id="9809318at2"/>
<dbReference type="SMART" id="SM00850">
    <property type="entry name" value="LytTR"/>
    <property type="match status" value="1"/>
</dbReference>
<comment type="caution">
    <text evidence="4">The sequence shown here is derived from an EMBL/GenBank/DDBJ whole genome shotgun (WGS) entry which is preliminary data.</text>
</comment>
<dbReference type="PROSITE" id="PS50893">
    <property type="entry name" value="ABC_TRANSPORTER_2"/>
    <property type="match status" value="1"/>
</dbReference>
<gene>
    <name evidence="4" type="ORF">QY95_03380</name>
</gene>
<dbReference type="Gene3D" id="2.40.50.1020">
    <property type="entry name" value="LytTr DNA-binding domain"/>
    <property type="match status" value="1"/>
</dbReference>
<keyword evidence="4" id="KW-0547">Nucleotide-binding</keyword>
<dbReference type="SUPFAM" id="SSF52540">
    <property type="entry name" value="P-loop containing nucleoside triphosphate hydrolases"/>
    <property type="match status" value="1"/>
</dbReference>
<dbReference type="PANTHER" id="PTHR43038:SF3">
    <property type="entry name" value="ABC TRANSPORTER G FAMILY MEMBER 20 ISOFORM X1"/>
    <property type="match status" value="1"/>
</dbReference>
<feature type="domain" description="HTH LytTR-type" evidence="3">
    <location>
        <begin position="259"/>
        <end position="365"/>
    </location>
</feature>
<accession>A0A0F5HRR7</accession>
<dbReference type="InterPro" id="IPR027417">
    <property type="entry name" value="P-loop_NTPase"/>
</dbReference>
<proteinExistence type="predicted"/>
<protein>
    <submittedName>
        <fullName evidence="4">ABC transporter ATP-binding protein, C-terminal domain protein</fullName>
    </submittedName>
</protein>
<evidence type="ECO:0000256" key="1">
    <source>
        <dbReference type="SAM" id="MobiDB-lite"/>
    </source>
</evidence>
<dbReference type="Proteomes" id="UP000031563">
    <property type="component" value="Unassembled WGS sequence"/>
</dbReference>
<dbReference type="InterPro" id="IPR012046">
    <property type="entry name" value="LytTR_ABC"/>
</dbReference>
<reference evidence="4" key="1">
    <citation type="submission" date="2015-02" db="EMBL/GenBank/DDBJ databases">
        <title>Genome Assembly of Bacillaceae bacterium MTCC 8252.</title>
        <authorList>
            <person name="Verma A."/>
            <person name="Khatri I."/>
            <person name="Mual P."/>
            <person name="Subramanian S."/>
            <person name="Krishnamurthi S."/>
        </authorList>
    </citation>
    <scope>NUCLEOTIDE SEQUENCE [LARGE SCALE GENOMIC DNA]</scope>
    <source>
        <strain evidence="4">MTCC 8252</strain>
    </source>
</reference>
<dbReference type="PROSITE" id="PS50930">
    <property type="entry name" value="HTH_LYTTR"/>
    <property type="match status" value="1"/>
</dbReference>
<evidence type="ECO:0000313" key="5">
    <source>
        <dbReference type="Proteomes" id="UP000031563"/>
    </source>
</evidence>
<dbReference type="Pfam" id="PF00005">
    <property type="entry name" value="ABC_tran"/>
    <property type="match status" value="1"/>
</dbReference>
<evidence type="ECO:0000259" key="3">
    <source>
        <dbReference type="PROSITE" id="PS50930"/>
    </source>
</evidence>
<keyword evidence="5" id="KW-1185">Reference proteome</keyword>
<feature type="region of interest" description="Disordered" evidence="1">
    <location>
        <begin position="209"/>
        <end position="249"/>
    </location>
</feature>
<dbReference type="Gene3D" id="3.40.50.300">
    <property type="entry name" value="P-loop containing nucleotide triphosphate hydrolases"/>
    <property type="match status" value="1"/>
</dbReference>
<dbReference type="InterPro" id="IPR003439">
    <property type="entry name" value="ABC_transporter-like_ATP-bd"/>
</dbReference>
<dbReference type="InterPro" id="IPR007492">
    <property type="entry name" value="LytTR_DNA-bd_dom"/>
</dbReference>
<dbReference type="AlphaFoldDB" id="A0A0F5HRX2"/>
<dbReference type="STRING" id="1221996.QY95_03380"/>